<reference evidence="4" key="1">
    <citation type="submission" date="2016-06" db="UniProtKB">
        <authorList>
            <consortium name="WormBaseParasite"/>
        </authorList>
    </citation>
    <scope>IDENTIFICATION</scope>
</reference>
<reference evidence="2 3" key="2">
    <citation type="submission" date="2018-11" db="EMBL/GenBank/DDBJ databases">
        <authorList>
            <consortium name="Pathogen Informatics"/>
        </authorList>
    </citation>
    <scope>NUCLEOTIDE SEQUENCE [LARGE SCALE GENOMIC DNA]</scope>
</reference>
<gene>
    <name evidence="2" type="ORF">TCNE_LOCUS13945</name>
</gene>
<protein>
    <submittedName>
        <fullName evidence="2 4">Uncharacterized protein</fullName>
    </submittedName>
</protein>
<sequence>MRLRFQKFTFDDLGLRDKLGRVQKSSLNNRKFSAYMDANLETRTRMVKAQLGCTKAKLSSLVSRLGAGNVAGCSTRLAAGEPLMAHSRQRRHVLNTEDTHCVLPSALLGAYASKQQQEQQQQQQQQEQQQEKEQQPHSPLNTNSTRSPHLPATVFLPDGERDASTPISAAKVK</sequence>
<organism evidence="3 4">
    <name type="scientific">Toxocara canis</name>
    <name type="common">Canine roundworm</name>
    <dbReference type="NCBI Taxonomy" id="6265"/>
    <lineage>
        <taxon>Eukaryota</taxon>
        <taxon>Metazoa</taxon>
        <taxon>Ecdysozoa</taxon>
        <taxon>Nematoda</taxon>
        <taxon>Chromadorea</taxon>
        <taxon>Rhabditida</taxon>
        <taxon>Spirurina</taxon>
        <taxon>Ascaridomorpha</taxon>
        <taxon>Ascaridoidea</taxon>
        <taxon>Toxocaridae</taxon>
        <taxon>Toxocara</taxon>
    </lineage>
</organism>
<evidence type="ECO:0000313" key="3">
    <source>
        <dbReference type="Proteomes" id="UP000050794"/>
    </source>
</evidence>
<dbReference type="Proteomes" id="UP000050794">
    <property type="component" value="Unassembled WGS sequence"/>
</dbReference>
<feature type="compositionally biased region" description="Polar residues" evidence="1">
    <location>
        <begin position="136"/>
        <end position="147"/>
    </location>
</feature>
<evidence type="ECO:0000313" key="2">
    <source>
        <dbReference type="EMBL" id="VDM45266.1"/>
    </source>
</evidence>
<dbReference type="EMBL" id="UYWY01021974">
    <property type="protein sequence ID" value="VDM45266.1"/>
    <property type="molecule type" value="Genomic_DNA"/>
</dbReference>
<keyword evidence="3" id="KW-1185">Reference proteome</keyword>
<evidence type="ECO:0000313" key="4">
    <source>
        <dbReference type="WBParaSite" id="TCNE_0001394501-mRNA-1"/>
    </source>
</evidence>
<feature type="region of interest" description="Disordered" evidence="1">
    <location>
        <begin position="113"/>
        <end position="173"/>
    </location>
</feature>
<proteinExistence type="predicted"/>
<feature type="compositionally biased region" description="Low complexity" evidence="1">
    <location>
        <begin position="114"/>
        <end position="128"/>
    </location>
</feature>
<accession>A0A183UZM5</accession>
<name>A0A183UZM5_TOXCA</name>
<evidence type="ECO:0000256" key="1">
    <source>
        <dbReference type="SAM" id="MobiDB-lite"/>
    </source>
</evidence>
<dbReference type="AlphaFoldDB" id="A0A183UZM5"/>
<dbReference type="WBParaSite" id="TCNE_0001394501-mRNA-1">
    <property type="protein sequence ID" value="TCNE_0001394501-mRNA-1"/>
    <property type="gene ID" value="TCNE_0001394501"/>
</dbReference>